<evidence type="ECO:0000313" key="10">
    <source>
        <dbReference type="EMBL" id="MEJ1250450.1"/>
    </source>
</evidence>
<dbReference type="SMART" id="SM00977">
    <property type="entry name" value="TilS_C"/>
    <property type="match status" value="1"/>
</dbReference>
<dbReference type="NCBIfam" id="TIGR02432">
    <property type="entry name" value="lysidine_TilS_N"/>
    <property type="match status" value="1"/>
</dbReference>
<dbReference type="Proteomes" id="UP001364472">
    <property type="component" value="Unassembled WGS sequence"/>
</dbReference>
<dbReference type="GO" id="GO:0005524">
    <property type="term" value="F:ATP binding"/>
    <property type="evidence" value="ECO:0007669"/>
    <property type="project" value="UniProtKB-UniRule"/>
</dbReference>
<dbReference type="SUPFAM" id="SSF82829">
    <property type="entry name" value="MesJ substrate recognition domain-like"/>
    <property type="match status" value="1"/>
</dbReference>
<dbReference type="NCBIfam" id="TIGR02433">
    <property type="entry name" value="lysidine_TilS_C"/>
    <property type="match status" value="1"/>
</dbReference>
<comment type="similarity">
    <text evidence="8">Belongs to the tRNA(Ile)-lysidine synthase family.</text>
</comment>
<evidence type="ECO:0000313" key="11">
    <source>
        <dbReference type="Proteomes" id="UP001364472"/>
    </source>
</evidence>
<keyword evidence="6 8" id="KW-0067">ATP-binding</keyword>
<dbReference type="InterPro" id="IPR015262">
    <property type="entry name" value="tRNA_Ile_lys_synt_subst-bd"/>
</dbReference>
<dbReference type="InterPro" id="IPR012795">
    <property type="entry name" value="tRNA_Ile_lys_synt_N"/>
</dbReference>
<name>A0AAW9R3X2_9GAMM</name>
<evidence type="ECO:0000256" key="3">
    <source>
        <dbReference type="ARBA" id="ARBA00022598"/>
    </source>
</evidence>
<evidence type="ECO:0000256" key="5">
    <source>
        <dbReference type="ARBA" id="ARBA00022741"/>
    </source>
</evidence>
<comment type="function">
    <text evidence="8">Ligates lysine onto the cytidine present at position 34 of the AUA codon-specific tRNA(Ile) that contains the anticodon CAU, in an ATP-dependent manner. Cytidine is converted to lysidine, thus changing the amino acid specificity of the tRNA from methionine to isoleucine.</text>
</comment>
<evidence type="ECO:0000256" key="7">
    <source>
        <dbReference type="ARBA" id="ARBA00048539"/>
    </source>
</evidence>
<evidence type="ECO:0000259" key="9">
    <source>
        <dbReference type="SMART" id="SM00977"/>
    </source>
</evidence>
<reference evidence="10 11" key="1">
    <citation type="journal article" date="2016" name="Antonie Van Leeuwenhoek">
        <title>Denitratimonas tolerans gen. nov., sp. nov., a denitrifying bacterium isolated from a bioreactor for tannery wastewater treatment.</title>
        <authorList>
            <person name="Han S.I."/>
            <person name="Kim J.O."/>
            <person name="Lee Y.R."/>
            <person name="Ekpeghere K.I."/>
            <person name="Koh S.C."/>
            <person name="Whang K.S."/>
        </authorList>
    </citation>
    <scope>NUCLEOTIDE SEQUENCE [LARGE SCALE GENOMIC DNA]</scope>
    <source>
        <strain evidence="10 11">KACC 17565</strain>
    </source>
</reference>
<keyword evidence="2 8" id="KW-0963">Cytoplasm</keyword>
<comment type="caution">
    <text evidence="10">The sequence shown here is derived from an EMBL/GenBank/DDBJ whole genome shotgun (WGS) entry which is preliminary data.</text>
</comment>
<dbReference type="GO" id="GO:0006400">
    <property type="term" value="P:tRNA modification"/>
    <property type="evidence" value="ECO:0007669"/>
    <property type="project" value="UniProtKB-UniRule"/>
</dbReference>
<dbReference type="GO" id="GO:0032267">
    <property type="term" value="F:tRNA(Ile)-lysidine synthase activity"/>
    <property type="evidence" value="ECO:0007669"/>
    <property type="project" value="UniProtKB-EC"/>
</dbReference>
<dbReference type="InterPro" id="IPR012094">
    <property type="entry name" value="tRNA_Ile_lys_synt"/>
</dbReference>
<dbReference type="Pfam" id="PF09179">
    <property type="entry name" value="TilS"/>
    <property type="match status" value="1"/>
</dbReference>
<accession>A0AAW9R3X2</accession>
<dbReference type="InterPro" id="IPR014729">
    <property type="entry name" value="Rossmann-like_a/b/a_fold"/>
</dbReference>
<dbReference type="EC" id="6.3.4.19" evidence="8"/>
<protein>
    <recommendedName>
        <fullName evidence="8">tRNA(Ile)-lysidine synthase</fullName>
        <ecNumber evidence="8">6.3.4.19</ecNumber>
    </recommendedName>
    <alternativeName>
        <fullName evidence="8">tRNA(Ile)-2-lysyl-cytidine synthase</fullName>
    </alternativeName>
    <alternativeName>
        <fullName evidence="8">tRNA(Ile)-lysidine synthetase</fullName>
    </alternativeName>
</protein>
<proteinExistence type="inferred from homology"/>
<dbReference type="PANTHER" id="PTHR43033">
    <property type="entry name" value="TRNA(ILE)-LYSIDINE SYNTHASE-RELATED"/>
    <property type="match status" value="1"/>
</dbReference>
<dbReference type="SUPFAM" id="SSF56037">
    <property type="entry name" value="PheT/TilS domain"/>
    <property type="match status" value="1"/>
</dbReference>
<dbReference type="Gene3D" id="1.20.59.20">
    <property type="match status" value="1"/>
</dbReference>
<comment type="subcellular location">
    <subcellularLocation>
        <location evidence="1 8">Cytoplasm</location>
    </subcellularLocation>
</comment>
<evidence type="ECO:0000256" key="8">
    <source>
        <dbReference type="HAMAP-Rule" id="MF_01161"/>
    </source>
</evidence>
<gene>
    <name evidence="8 10" type="primary">tilS</name>
    <name evidence="10" type="ORF">WB794_12280</name>
</gene>
<evidence type="ECO:0000256" key="4">
    <source>
        <dbReference type="ARBA" id="ARBA00022694"/>
    </source>
</evidence>
<comment type="catalytic activity">
    <reaction evidence="7 8">
        <text>cytidine(34) in tRNA(Ile2) + L-lysine + ATP = lysidine(34) in tRNA(Ile2) + AMP + diphosphate + H(+)</text>
        <dbReference type="Rhea" id="RHEA:43744"/>
        <dbReference type="Rhea" id="RHEA-COMP:10625"/>
        <dbReference type="Rhea" id="RHEA-COMP:10670"/>
        <dbReference type="ChEBI" id="CHEBI:15378"/>
        <dbReference type="ChEBI" id="CHEBI:30616"/>
        <dbReference type="ChEBI" id="CHEBI:32551"/>
        <dbReference type="ChEBI" id="CHEBI:33019"/>
        <dbReference type="ChEBI" id="CHEBI:82748"/>
        <dbReference type="ChEBI" id="CHEBI:83665"/>
        <dbReference type="ChEBI" id="CHEBI:456215"/>
        <dbReference type="EC" id="6.3.4.19"/>
    </reaction>
</comment>
<dbReference type="InterPro" id="IPR012796">
    <property type="entry name" value="Lysidine-tRNA-synth_C"/>
</dbReference>
<sequence length="433" mass="46766">MSAFEHTLALRLAALPAGNLWVGFSGGLDSTVLLHALARIPAARARGLTALHVDHDSSALSAQWVAHCREAAARLGVAFATRRPVIEGIDALGLEAAWRRARHAVFSELLPSPGVLALAHHRDDQAETLLLRLLHGAGSEGLAGMRVLRPLRSGESVRWLWRPLLDIPRAVLEAYARDRGLSFVDDPANADPRHARTRLRAAVLPALRSAFPDVDARIADAAARLRAESDALDDAARALLDEALDTHDASLACAPLRAAPAATLRRGVGRWLDDLGLPRPPPGVWSTVRDELIDARPDAAPELRWRGARVRRHRDRLHADPGNGQRVPEAVAWQGTAPLAWAGQTLAFDPPLREPHAFVVRPRAGGETILQRGHHRSVKKLLHACGLPGCERARLPLVFDDAGALCAVGAGWLSDDFAHWAQARGVRLCLSPG</sequence>
<dbReference type="SUPFAM" id="SSF52402">
    <property type="entry name" value="Adenine nucleotide alpha hydrolases-like"/>
    <property type="match status" value="1"/>
</dbReference>
<dbReference type="HAMAP" id="MF_01161">
    <property type="entry name" value="tRNA_Ile_lys_synt"/>
    <property type="match status" value="1"/>
</dbReference>
<feature type="domain" description="Lysidine-tRNA(Ile) synthetase C-terminal" evidence="9">
    <location>
        <begin position="358"/>
        <end position="430"/>
    </location>
</feature>
<dbReference type="Gene3D" id="3.40.50.620">
    <property type="entry name" value="HUPs"/>
    <property type="match status" value="1"/>
</dbReference>
<dbReference type="GO" id="GO:0005737">
    <property type="term" value="C:cytoplasm"/>
    <property type="evidence" value="ECO:0007669"/>
    <property type="project" value="UniProtKB-SubCell"/>
</dbReference>
<dbReference type="EMBL" id="JBBDHC010000020">
    <property type="protein sequence ID" value="MEJ1250450.1"/>
    <property type="molecule type" value="Genomic_DNA"/>
</dbReference>
<evidence type="ECO:0000256" key="6">
    <source>
        <dbReference type="ARBA" id="ARBA00022840"/>
    </source>
</evidence>
<dbReference type="CDD" id="cd01992">
    <property type="entry name" value="TilS_N"/>
    <property type="match status" value="1"/>
</dbReference>
<evidence type="ECO:0000256" key="2">
    <source>
        <dbReference type="ARBA" id="ARBA00022490"/>
    </source>
</evidence>
<keyword evidence="5 8" id="KW-0547">Nucleotide-binding</keyword>
<evidence type="ECO:0000256" key="1">
    <source>
        <dbReference type="ARBA" id="ARBA00004496"/>
    </source>
</evidence>
<dbReference type="InterPro" id="IPR011063">
    <property type="entry name" value="TilS/TtcA_N"/>
</dbReference>
<keyword evidence="11" id="KW-1185">Reference proteome</keyword>
<feature type="binding site" evidence="8">
    <location>
        <begin position="25"/>
        <end position="30"/>
    </location>
    <ligand>
        <name>ATP</name>
        <dbReference type="ChEBI" id="CHEBI:30616"/>
    </ligand>
</feature>
<dbReference type="Pfam" id="PF11734">
    <property type="entry name" value="TilS_C"/>
    <property type="match status" value="1"/>
</dbReference>
<dbReference type="Pfam" id="PF01171">
    <property type="entry name" value="ATP_bind_3"/>
    <property type="match status" value="1"/>
</dbReference>
<dbReference type="RefSeq" id="WP_337336153.1">
    <property type="nucleotide sequence ID" value="NZ_JBBDHC010000020.1"/>
</dbReference>
<organism evidence="10 11">
    <name type="scientific">Denitratimonas tolerans</name>
    <dbReference type="NCBI Taxonomy" id="1338420"/>
    <lineage>
        <taxon>Bacteria</taxon>
        <taxon>Pseudomonadati</taxon>
        <taxon>Pseudomonadota</taxon>
        <taxon>Gammaproteobacteria</taxon>
        <taxon>Lysobacterales</taxon>
        <taxon>Lysobacteraceae</taxon>
        <taxon>Denitratimonas</taxon>
    </lineage>
</organism>
<dbReference type="PANTHER" id="PTHR43033:SF1">
    <property type="entry name" value="TRNA(ILE)-LYSIDINE SYNTHASE-RELATED"/>
    <property type="match status" value="1"/>
</dbReference>
<keyword evidence="4 8" id="KW-0819">tRNA processing</keyword>
<dbReference type="AlphaFoldDB" id="A0AAW9R3X2"/>
<keyword evidence="3 8" id="KW-0436">Ligase</keyword>
<comment type="domain">
    <text evidence="8">The N-terminal region contains the highly conserved SGGXDS motif, predicted to be a P-loop motif involved in ATP binding.</text>
</comment>